<protein>
    <submittedName>
        <fullName evidence="1">Uncharacterized protein</fullName>
    </submittedName>
</protein>
<dbReference type="Proteomes" id="UP000199111">
    <property type="component" value="Unassembled WGS sequence"/>
</dbReference>
<organism evidence="1 2">
    <name type="scientific">Streptosporangium canum</name>
    <dbReference type="NCBI Taxonomy" id="324952"/>
    <lineage>
        <taxon>Bacteria</taxon>
        <taxon>Bacillati</taxon>
        <taxon>Actinomycetota</taxon>
        <taxon>Actinomycetes</taxon>
        <taxon>Streptosporangiales</taxon>
        <taxon>Streptosporangiaceae</taxon>
        <taxon>Streptosporangium</taxon>
    </lineage>
</organism>
<name>A0A1I3UM83_9ACTN</name>
<evidence type="ECO:0000313" key="1">
    <source>
        <dbReference type="EMBL" id="SFJ84022.1"/>
    </source>
</evidence>
<dbReference type="AlphaFoldDB" id="A0A1I3UM83"/>
<evidence type="ECO:0000313" key="2">
    <source>
        <dbReference type="Proteomes" id="UP000199111"/>
    </source>
</evidence>
<proteinExistence type="predicted"/>
<sequence length="84" mass="9273">MDRTARVLGDLVRLDLETRLIRLNERQGAMLAEVIRGSLDEHLARVLALLGDRAEATAIRQSWPIWSSQIVPAQIATVVAGDRG</sequence>
<gene>
    <name evidence="1" type="ORF">SAMN05216275_1136</name>
</gene>
<accession>A0A1I3UM83</accession>
<dbReference type="RefSeq" id="WP_093888501.1">
    <property type="nucleotide sequence ID" value="NZ_FOQY01000013.1"/>
</dbReference>
<reference evidence="2" key="1">
    <citation type="submission" date="2016-10" db="EMBL/GenBank/DDBJ databases">
        <authorList>
            <person name="Varghese N."/>
            <person name="Submissions S."/>
        </authorList>
    </citation>
    <scope>NUCLEOTIDE SEQUENCE [LARGE SCALE GENOMIC DNA]</scope>
    <source>
        <strain evidence="2">CGMCC 4.2126</strain>
    </source>
</reference>
<dbReference type="GeneID" id="96299738"/>
<dbReference type="EMBL" id="FOQY01000013">
    <property type="protein sequence ID" value="SFJ84022.1"/>
    <property type="molecule type" value="Genomic_DNA"/>
</dbReference>
<keyword evidence="2" id="KW-1185">Reference proteome</keyword>